<keyword evidence="3" id="KW-0547">Nucleotide-binding</keyword>
<dbReference type="InterPro" id="IPR003593">
    <property type="entry name" value="AAA+_ATPase"/>
</dbReference>
<proteinExistence type="inferred from homology"/>
<dbReference type="EMBL" id="BNBT01000252">
    <property type="protein sequence ID" value="GHE99555.1"/>
    <property type="molecule type" value="Genomic_DNA"/>
</dbReference>
<evidence type="ECO:0000313" key="7">
    <source>
        <dbReference type="EMBL" id="GHE99555.1"/>
    </source>
</evidence>
<keyword evidence="8" id="KW-1185">Reference proteome</keyword>
<dbReference type="SUPFAM" id="SSF52540">
    <property type="entry name" value="P-loop containing nucleoside triphosphate hydrolases"/>
    <property type="match status" value="1"/>
</dbReference>
<evidence type="ECO:0000256" key="2">
    <source>
        <dbReference type="ARBA" id="ARBA00022448"/>
    </source>
</evidence>
<evidence type="ECO:0000259" key="6">
    <source>
        <dbReference type="PROSITE" id="PS50893"/>
    </source>
</evidence>
<evidence type="ECO:0000256" key="5">
    <source>
        <dbReference type="SAM" id="MobiDB-lite"/>
    </source>
</evidence>
<dbReference type="Proteomes" id="UP000608024">
    <property type="component" value="Unassembled WGS sequence"/>
</dbReference>
<dbReference type="CDD" id="cd03268">
    <property type="entry name" value="ABC_BcrA_bacitracin_resist"/>
    <property type="match status" value="1"/>
</dbReference>
<evidence type="ECO:0000256" key="4">
    <source>
        <dbReference type="ARBA" id="ARBA00022840"/>
    </source>
</evidence>
<sequence length="346" mass="36535">MIELKGLTKRYGEKVAVDHLTFTVRPGVVTGFLGPNGAGKSTTMRMLLGLDHPTAGDVRIDGKRYAQLKDPLKYIGALLDAKAVHGGRSAFHHLLCLAQSNGIPRARVHEVLDTVGLTAVAKKKAKGFSLGMGQRLGIAGALLGDPEILMFDEPVNGLDPEGIHWIRNLMKSLAGQGRTVFVSSHLMSEMALTADHLVVIGQGRLLADTSMADFIRQNSRSYVRLRSPQRERLLDVLHEAGVTVAEAGDGALEADGTSAEQLGELAARHQLVLHELSPQQASLEEAFMRLTAESVEYHAHTAVPGAPGSGPGAPTSGPGAPTSGGALPGAGGPGWGEGWQRRRKGA</sequence>
<evidence type="ECO:0000256" key="1">
    <source>
        <dbReference type="ARBA" id="ARBA00005417"/>
    </source>
</evidence>
<evidence type="ECO:0000313" key="8">
    <source>
        <dbReference type="Proteomes" id="UP000608024"/>
    </source>
</evidence>
<organism evidence="7 8">
    <name type="scientific">Streptomyces longispororuber</name>
    <dbReference type="NCBI Taxonomy" id="68230"/>
    <lineage>
        <taxon>Bacteria</taxon>
        <taxon>Bacillati</taxon>
        <taxon>Actinomycetota</taxon>
        <taxon>Actinomycetes</taxon>
        <taxon>Kitasatosporales</taxon>
        <taxon>Streptomycetaceae</taxon>
        <taxon>Streptomyces</taxon>
    </lineage>
</organism>
<dbReference type="AlphaFoldDB" id="A0A919ACA8"/>
<dbReference type="GO" id="GO:0005524">
    <property type="term" value="F:ATP binding"/>
    <property type="evidence" value="ECO:0007669"/>
    <property type="project" value="UniProtKB-KW"/>
</dbReference>
<accession>A0A919ACA8</accession>
<comment type="similarity">
    <text evidence="1">Belongs to the ABC transporter superfamily.</text>
</comment>
<dbReference type="SMART" id="SM00382">
    <property type="entry name" value="AAA"/>
    <property type="match status" value="1"/>
</dbReference>
<dbReference type="RefSeq" id="WP_190140619.1">
    <property type="nucleotide sequence ID" value="NZ_BNBT01000252.1"/>
</dbReference>
<dbReference type="Pfam" id="PF00005">
    <property type="entry name" value="ABC_tran"/>
    <property type="match status" value="1"/>
</dbReference>
<keyword evidence="4 7" id="KW-0067">ATP-binding</keyword>
<name>A0A919ACA8_9ACTN</name>
<feature type="compositionally biased region" description="Gly residues" evidence="5">
    <location>
        <begin position="326"/>
        <end position="337"/>
    </location>
</feature>
<comment type="caution">
    <text evidence="7">The sequence shown here is derived from an EMBL/GenBank/DDBJ whole genome shotgun (WGS) entry which is preliminary data.</text>
</comment>
<dbReference type="PANTHER" id="PTHR43335:SF4">
    <property type="entry name" value="ABC TRANSPORTER, ATP-BINDING PROTEIN"/>
    <property type="match status" value="1"/>
</dbReference>
<keyword evidence="2" id="KW-0813">Transport</keyword>
<dbReference type="PANTHER" id="PTHR43335">
    <property type="entry name" value="ABC TRANSPORTER, ATP-BINDING PROTEIN"/>
    <property type="match status" value="1"/>
</dbReference>
<feature type="compositionally biased region" description="Low complexity" evidence="5">
    <location>
        <begin position="301"/>
        <end position="325"/>
    </location>
</feature>
<gene>
    <name evidence="7" type="ORF">GCM10018785_73950</name>
</gene>
<dbReference type="Gene3D" id="3.40.50.300">
    <property type="entry name" value="P-loop containing nucleotide triphosphate hydrolases"/>
    <property type="match status" value="1"/>
</dbReference>
<reference evidence="7" key="1">
    <citation type="journal article" date="2014" name="Int. J. Syst. Evol. Microbiol.">
        <title>Complete genome sequence of Corynebacterium casei LMG S-19264T (=DSM 44701T), isolated from a smear-ripened cheese.</title>
        <authorList>
            <consortium name="US DOE Joint Genome Institute (JGI-PGF)"/>
            <person name="Walter F."/>
            <person name="Albersmeier A."/>
            <person name="Kalinowski J."/>
            <person name="Ruckert C."/>
        </authorList>
    </citation>
    <scope>NUCLEOTIDE SEQUENCE</scope>
    <source>
        <strain evidence="7">JCM 4784</strain>
    </source>
</reference>
<evidence type="ECO:0000256" key="3">
    <source>
        <dbReference type="ARBA" id="ARBA00022741"/>
    </source>
</evidence>
<dbReference type="InterPro" id="IPR003439">
    <property type="entry name" value="ABC_transporter-like_ATP-bd"/>
</dbReference>
<dbReference type="PROSITE" id="PS50893">
    <property type="entry name" value="ABC_TRANSPORTER_2"/>
    <property type="match status" value="1"/>
</dbReference>
<feature type="domain" description="ABC transporter" evidence="6">
    <location>
        <begin position="2"/>
        <end position="227"/>
    </location>
</feature>
<dbReference type="GO" id="GO:0016887">
    <property type="term" value="F:ATP hydrolysis activity"/>
    <property type="evidence" value="ECO:0007669"/>
    <property type="project" value="InterPro"/>
</dbReference>
<reference evidence="7" key="2">
    <citation type="submission" date="2020-09" db="EMBL/GenBank/DDBJ databases">
        <authorList>
            <person name="Sun Q."/>
            <person name="Ohkuma M."/>
        </authorList>
    </citation>
    <scope>NUCLEOTIDE SEQUENCE</scope>
    <source>
        <strain evidence="7">JCM 4784</strain>
    </source>
</reference>
<feature type="region of interest" description="Disordered" evidence="5">
    <location>
        <begin position="301"/>
        <end position="346"/>
    </location>
</feature>
<protein>
    <submittedName>
        <fullName evidence="7">ABC transporter ATP-binding protein</fullName>
    </submittedName>
</protein>
<dbReference type="InterPro" id="IPR027417">
    <property type="entry name" value="P-loop_NTPase"/>
</dbReference>